<evidence type="ECO:0000256" key="3">
    <source>
        <dbReference type="ARBA" id="ARBA00008562"/>
    </source>
</evidence>
<evidence type="ECO:0000256" key="8">
    <source>
        <dbReference type="ARBA" id="ARBA00023002"/>
    </source>
</evidence>
<evidence type="ECO:0000256" key="1">
    <source>
        <dbReference type="ARBA" id="ARBA00001974"/>
    </source>
</evidence>
<dbReference type="InterPro" id="IPR037099">
    <property type="entry name" value="Fum_R/Succ_DH_flav-like_C_sf"/>
</dbReference>
<evidence type="ECO:0000256" key="5">
    <source>
        <dbReference type="ARBA" id="ARBA00022630"/>
    </source>
</evidence>
<dbReference type="RefSeq" id="WP_147094279.1">
    <property type="nucleotide sequence ID" value="NZ_BJVC01000006.1"/>
</dbReference>
<name>A0A511BTX3_9PROT</name>
<protein>
    <recommendedName>
        <fullName evidence="4">L-aspartate oxidase</fullName>
        <ecNumber evidence="4">1.4.3.16</ecNumber>
    </recommendedName>
</protein>
<keyword evidence="14" id="KW-1185">Reference proteome</keyword>
<evidence type="ECO:0000256" key="9">
    <source>
        <dbReference type="ARBA" id="ARBA00048305"/>
    </source>
</evidence>
<keyword evidence="6" id="KW-0662">Pyridine nucleotide biosynthesis</keyword>
<comment type="cofactor">
    <cofactor evidence="1">
        <name>FAD</name>
        <dbReference type="ChEBI" id="CHEBI:57692"/>
    </cofactor>
</comment>
<keyword evidence="7" id="KW-0274">FAD</keyword>
<evidence type="ECO:0000256" key="7">
    <source>
        <dbReference type="ARBA" id="ARBA00022827"/>
    </source>
</evidence>
<dbReference type="InterPro" id="IPR003953">
    <property type="entry name" value="FAD-dep_OxRdtase_2_FAD-bd"/>
</dbReference>
<keyword evidence="5" id="KW-0285">Flavoprotein</keyword>
<organism evidence="13 14">
    <name type="scientific">Swaminathania salitolerans</name>
    <dbReference type="NCBI Taxonomy" id="182838"/>
    <lineage>
        <taxon>Bacteria</taxon>
        <taxon>Pseudomonadati</taxon>
        <taxon>Pseudomonadota</taxon>
        <taxon>Alphaproteobacteria</taxon>
        <taxon>Acetobacterales</taxon>
        <taxon>Acetobacteraceae</taxon>
        <taxon>Swaminathania</taxon>
    </lineage>
</organism>
<dbReference type="PRINTS" id="PR00368">
    <property type="entry name" value="FADPNR"/>
</dbReference>
<dbReference type="EMBL" id="BJVC01000006">
    <property type="protein sequence ID" value="GEL03223.1"/>
    <property type="molecule type" value="Genomic_DNA"/>
</dbReference>
<dbReference type="GO" id="GO:0008734">
    <property type="term" value="F:L-aspartate oxidase activity"/>
    <property type="evidence" value="ECO:0007669"/>
    <property type="project" value="UniProtKB-EC"/>
</dbReference>
<dbReference type="SUPFAM" id="SSF56425">
    <property type="entry name" value="Succinate dehydrogenase/fumarate reductase flavoprotein, catalytic domain"/>
    <property type="match status" value="1"/>
</dbReference>
<comment type="catalytic activity">
    <reaction evidence="9">
        <text>L-aspartate + O2 = iminosuccinate + H2O2</text>
        <dbReference type="Rhea" id="RHEA:25876"/>
        <dbReference type="ChEBI" id="CHEBI:15379"/>
        <dbReference type="ChEBI" id="CHEBI:16240"/>
        <dbReference type="ChEBI" id="CHEBI:29991"/>
        <dbReference type="ChEBI" id="CHEBI:77875"/>
        <dbReference type="EC" id="1.4.3.16"/>
    </reaction>
    <physiologicalReaction direction="left-to-right" evidence="9">
        <dbReference type="Rhea" id="RHEA:25877"/>
    </physiologicalReaction>
</comment>
<dbReference type="OrthoDB" id="9806724at2"/>
<dbReference type="EC" id="1.4.3.16" evidence="4"/>
<evidence type="ECO:0000256" key="10">
    <source>
        <dbReference type="SAM" id="MobiDB-lite"/>
    </source>
</evidence>
<evidence type="ECO:0000256" key="6">
    <source>
        <dbReference type="ARBA" id="ARBA00022642"/>
    </source>
</evidence>
<dbReference type="GO" id="GO:0034628">
    <property type="term" value="P:'de novo' NAD+ biosynthetic process from L-aspartate"/>
    <property type="evidence" value="ECO:0007669"/>
    <property type="project" value="TreeGrafter"/>
</dbReference>
<evidence type="ECO:0000313" key="14">
    <source>
        <dbReference type="Proteomes" id="UP000321405"/>
    </source>
</evidence>
<dbReference type="UniPathway" id="UPA00253">
    <property type="reaction ID" value="UER00326"/>
</dbReference>
<dbReference type="Gene3D" id="3.50.50.60">
    <property type="entry name" value="FAD/NAD(P)-binding domain"/>
    <property type="match status" value="1"/>
</dbReference>
<dbReference type="Gene3D" id="1.20.58.100">
    <property type="entry name" value="Fumarate reductase/succinate dehydrogenase flavoprotein-like, C-terminal domain"/>
    <property type="match status" value="1"/>
</dbReference>
<feature type="region of interest" description="Disordered" evidence="10">
    <location>
        <begin position="512"/>
        <end position="554"/>
    </location>
</feature>
<keyword evidence="8" id="KW-0560">Oxidoreductase</keyword>
<accession>A0A511BTX3</accession>
<dbReference type="InterPro" id="IPR036188">
    <property type="entry name" value="FAD/NAD-bd_sf"/>
</dbReference>
<comment type="pathway">
    <text evidence="2">Cofactor biosynthesis; NAD(+) biosynthesis; iminoaspartate from L-aspartate (oxidase route): step 1/1.</text>
</comment>
<dbReference type="InterPro" id="IPR027477">
    <property type="entry name" value="Succ_DH/fumarate_Rdtase_cat_sf"/>
</dbReference>
<feature type="domain" description="Fumarate reductase/succinate dehydrogenase flavoprotein-like C-terminal" evidence="12">
    <location>
        <begin position="455"/>
        <end position="492"/>
    </location>
</feature>
<dbReference type="PANTHER" id="PTHR42716">
    <property type="entry name" value="L-ASPARTATE OXIDASE"/>
    <property type="match status" value="1"/>
</dbReference>
<evidence type="ECO:0000259" key="12">
    <source>
        <dbReference type="Pfam" id="PF02910"/>
    </source>
</evidence>
<dbReference type="PANTHER" id="PTHR42716:SF2">
    <property type="entry name" value="L-ASPARTATE OXIDASE, CHLOROPLASTIC"/>
    <property type="match status" value="1"/>
</dbReference>
<dbReference type="Gene3D" id="3.90.700.10">
    <property type="entry name" value="Succinate dehydrogenase/fumarate reductase flavoprotein, catalytic domain"/>
    <property type="match status" value="1"/>
</dbReference>
<dbReference type="SUPFAM" id="SSF51905">
    <property type="entry name" value="FAD/NAD(P)-binding domain"/>
    <property type="match status" value="1"/>
</dbReference>
<dbReference type="SUPFAM" id="SSF46977">
    <property type="entry name" value="Succinate dehydrogenase/fumarate reductase flavoprotein C-terminal domain"/>
    <property type="match status" value="1"/>
</dbReference>
<evidence type="ECO:0000256" key="2">
    <source>
        <dbReference type="ARBA" id="ARBA00004950"/>
    </source>
</evidence>
<comment type="caution">
    <text evidence="13">The sequence shown here is derived from an EMBL/GenBank/DDBJ whole genome shotgun (WGS) entry which is preliminary data.</text>
</comment>
<evidence type="ECO:0000259" key="11">
    <source>
        <dbReference type="Pfam" id="PF00890"/>
    </source>
</evidence>
<sequence>MTLTRFAGWPVIAGAGLAGLTAALHLDRPCVVLTPSPLGEEAASMLAQGGLAAAIGQDDSIALHVRDTLAAGDGLCVPEAVQAIVEAGPSAIGQLLDWGVSFARRGETGLDLHLEAAHSRARIAHVDGDASGAGIMRALIAQLRKTPRIVVLEGVSLAHVETCEGRVVGVWLNTGQFLPTNICILASGGAGALYANATSPRTNSGGGLAAAARAGAVLADMEFVQFHPTALDVETGEGRAPLISEAVRGAGAKLVDEKGAWFTDPLQSRDRVARAIAAHRDAGHKVFLDARSLSGSGRGAAPNGATRRIFSAQFPGIARLCAAHGIDPDRELIPVRPAVHYHMGGVETDLHGRTSLAGLWACGEVACTGLHGANRLASNSLLEAFVMGRAAAWDVNNAPRRRHSCQNPVMPRVRTAASFGPQMDRGAGILRDADGLQALISGLTPLAGRDDHALIGTAIATAALRRRESRGSHWRSDYPAQGEAFRIRFTLADIGLQAHGTDAAQPECMPVEMRHPDEPACGEPASGGPIRKEPGRKDTAPKELPPKERSLAGT</sequence>
<gene>
    <name evidence="13" type="primary">nadB</name>
    <name evidence="13" type="ORF">SSA02_23860</name>
</gene>
<dbReference type="Pfam" id="PF02910">
    <property type="entry name" value="Succ_DH_flav_C"/>
    <property type="match status" value="1"/>
</dbReference>
<evidence type="ECO:0000256" key="4">
    <source>
        <dbReference type="ARBA" id="ARBA00012173"/>
    </source>
</evidence>
<comment type="similarity">
    <text evidence="3">Belongs to the FAD-dependent oxidoreductase 2 family. NadB subfamily.</text>
</comment>
<dbReference type="Pfam" id="PF00890">
    <property type="entry name" value="FAD_binding_2"/>
    <property type="match status" value="1"/>
</dbReference>
<reference evidence="13 14" key="1">
    <citation type="submission" date="2019-07" db="EMBL/GenBank/DDBJ databases">
        <title>Whole genome shotgun sequence of Swaminathania salitolerans NBRC 104436.</title>
        <authorList>
            <person name="Hosoyama A."/>
            <person name="Uohara A."/>
            <person name="Ohji S."/>
            <person name="Ichikawa N."/>
        </authorList>
    </citation>
    <scope>NUCLEOTIDE SEQUENCE [LARGE SCALE GENOMIC DNA]</scope>
    <source>
        <strain evidence="13 14">NBRC 104436</strain>
    </source>
</reference>
<dbReference type="NCBIfam" id="NF005701">
    <property type="entry name" value="PRK07512.1"/>
    <property type="match status" value="1"/>
</dbReference>
<feature type="compositionally biased region" description="Basic and acidic residues" evidence="10">
    <location>
        <begin position="530"/>
        <end position="554"/>
    </location>
</feature>
<dbReference type="Proteomes" id="UP000321405">
    <property type="component" value="Unassembled WGS sequence"/>
</dbReference>
<proteinExistence type="inferred from homology"/>
<dbReference type="AlphaFoldDB" id="A0A511BTX3"/>
<dbReference type="InterPro" id="IPR015939">
    <property type="entry name" value="Fum_Rdtase/Succ_DH_flav-like_C"/>
</dbReference>
<dbReference type="InterPro" id="IPR005288">
    <property type="entry name" value="NadB"/>
</dbReference>
<evidence type="ECO:0000313" key="13">
    <source>
        <dbReference type="EMBL" id="GEL03223.1"/>
    </source>
</evidence>
<feature type="domain" description="FAD-dependent oxidoreductase 2 FAD-binding" evidence="11">
    <location>
        <begin position="11"/>
        <end position="381"/>
    </location>
</feature>